<evidence type="ECO:0000313" key="4">
    <source>
        <dbReference type="Proteomes" id="UP000265618"/>
    </source>
</evidence>
<dbReference type="GO" id="GO:0005634">
    <property type="term" value="C:nucleus"/>
    <property type="evidence" value="ECO:0007669"/>
    <property type="project" value="TreeGrafter"/>
</dbReference>
<dbReference type="GO" id="GO:0048471">
    <property type="term" value="C:perinuclear region of cytoplasm"/>
    <property type="evidence" value="ECO:0007669"/>
    <property type="project" value="TreeGrafter"/>
</dbReference>
<protein>
    <submittedName>
        <fullName evidence="2">Uncharacterized protein</fullName>
    </submittedName>
</protein>
<dbReference type="PANTHER" id="PTHR24113">
    <property type="entry name" value="RAN GTPASE-ACTIVATING PROTEIN 1"/>
    <property type="match status" value="1"/>
</dbReference>
<gene>
    <name evidence="2" type="ORF">KIPB_001272</name>
    <name evidence="3" type="ORF">KIPB_001516</name>
</gene>
<dbReference type="Gene3D" id="3.80.10.10">
    <property type="entry name" value="Ribonuclease Inhibitor"/>
    <property type="match status" value="2"/>
</dbReference>
<organism evidence="2 4">
    <name type="scientific">Kipferlia bialata</name>
    <dbReference type="NCBI Taxonomy" id="797122"/>
    <lineage>
        <taxon>Eukaryota</taxon>
        <taxon>Metamonada</taxon>
        <taxon>Carpediemonas-like organisms</taxon>
        <taxon>Kipferlia</taxon>
    </lineage>
</organism>
<dbReference type="EMBL" id="BDIP01000176">
    <property type="protein sequence ID" value="GIQ80470.1"/>
    <property type="molecule type" value="Genomic_DNA"/>
</dbReference>
<dbReference type="InterPro" id="IPR027038">
    <property type="entry name" value="RanGap"/>
</dbReference>
<reference evidence="2" key="1">
    <citation type="submission" date="2016-10" db="EMBL/GenBank/DDBJ databases">
        <authorList>
            <person name="Tanifuji G."/>
            <person name="Kume K."/>
            <person name="Nakayama T."/>
            <person name="Takabayashi S."/>
            <person name="Hashimoto T."/>
        </authorList>
    </citation>
    <scope>NUCLEOTIDE SEQUENCE</scope>
    <source>
        <strain evidence="2">NY0173</strain>
    </source>
</reference>
<dbReference type="AlphaFoldDB" id="A0A9K3CQG2"/>
<evidence type="ECO:0000256" key="1">
    <source>
        <dbReference type="SAM" id="MobiDB-lite"/>
    </source>
</evidence>
<sequence>MVTLEDVNVEENPLTPAGAAALVAHMPSTVLSLQMGRCGMGDEGGLALAAVLPTLTALTTLGISDCEMSTETLCTICRALPPCVTQLYMTGNAPISGDVLDALKESGVVLSAISLGGGHLVSQEALSSLSEWVSLSQLEFLDLQSTGLETLLLNKNNFGEAHGPTVLECVGSMDNMTMLALASCGLPDRIVEVIRKHLVGLQELVGIDLSRNELSEQGLVELASFTGGGETINGVEVMPSLIHLLLDGNPGMTAEFMASPIGQTLVDSGSELEEDEYEVHESTFDTEADSIDSDIE</sequence>
<dbReference type="GO" id="GO:0005096">
    <property type="term" value="F:GTPase activator activity"/>
    <property type="evidence" value="ECO:0007669"/>
    <property type="project" value="InterPro"/>
</dbReference>
<dbReference type="GO" id="GO:0006913">
    <property type="term" value="P:nucleocytoplasmic transport"/>
    <property type="evidence" value="ECO:0007669"/>
    <property type="project" value="TreeGrafter"/>
</dbReference>
<evidence type="ECO:0000313" key="3">
    <source>
        <dbReference type="EMBL" id="GIQ80682.1"/>
    </source>
</evidence>
<accession>A0A9K3CQG2</accession>
<keyword evidence="4" id="KW-1185">Reference proteome</keyword>
<dbReference type="InterPro" id="IPR001611">
    <property type="entry name" value="Leu-rich_rpt"/>
</dbReference>
<evidence type="ECO:0000313" key="2">
    <source>
        <dbReference type="EMBL" id="GIQ80470.1"/>
    </source>
</evidence>
<feature type="region of interest" description="Disordered" evidence="1">
    <location>
        <begin position="272"/>
        <end position="296"/>
    </location>
</feature>
<dbReference type="GO" id="GO:0031267">
    <property type="term" value="F:small GTPase binding"/>
    <property type="evidence" value="ECO:0007669"/>
    <property type="project" value="TreeGrafter"/>
</dbReference>
<dbReference type="SUPFAM" id="SSF52047">
    <property type="entry name" value="RNI-like"/>
    <property type="match status" value="1"/>
</dbReference>
<dbReference type="Pfam" id="PF13516">
    <property type="entry name" value="LRR_6"/>
    <property type="match status" value="1"/>
</dbReference>
<dbReference type="PANTHER" id="PTHR24113:SF15">
    <property type="entry name" value="NACHT DOMAIN-CONTAINING PROTEIN"/>
    <property type="match status" value="1"/>
</dbReference>
<reference evidence="2 4" key="2">
    <citation type="journal article" date="2018" name="PLoS ONE">
        <title>The draft genome of Kipferlia bialata reveals reductive genome evolution in fornicate parasites.</title>
        <authorList>
            <person name="Tanifuji G."/>
            <person name="Takabayashi S."/>
            <person name="Kume K."/>
            <person name="Takagi M."/>
            <person name="Nakayama T."/>
            <person name="Kamikawa R."/>
            <person name="Inagaki Y."/>
            <person name="Hashimoto T."/>
        </authorList>
    </citation>
    <scope>NUCLEOTIDE SEQUENCE [LARGE SCALE GENOMIC DNA]</scope>
    <source>
        <strain evidence="2">NY0173</strain>
    </source>
</reference>
<dbReference type="EMBL" id="BDIP01000219">
    <property type="protein sequence ID" value="GIQ80682.1"/>
    <property type="molecule type" value="Genomic_DNA"/>
</dbReference>
<comment type="caution">
    <text evidence="2">The sequence shown here is derived from an EMBL/GenBank/DDBJ whole genome shotgun (WGS) entry which is preliminary data.</text>
</comment>
<dbReference type="GO" id="GO:0005829">
    <property type="term" value="C:cytosol"/>
    <property type="evidence" value="ECO:0007669"/>
    <property type="project" value="TreeGrafter"/>
</dbReference>
<dbReference type="Proteomes" id="UP000265618">
    <property type="component" value="Unassembled WGS sequence"/>
</dbReference>
<name>A0A9K3CQG2_9EUKA</name>
<dbReference type="InterPro" id="IPR032675">
    <property type="entry name" value="LRR_dom_sf"/>
</dbReference>
<proteinExistence type="predicted"/>